<organism evidence="1 2">
    <name type="scientific">Oleidesulfovibrio alaskensis (strain ATCC BAA-1058 / DSM 17464 / G20)</name>
    <name type="common">Desulfovibrio alaskensis</name>
    <dbReference type="NCBI Taxonomy" id="207559"/>
    <lineage>
        <taxon>Bacteria</taxon>
        <taxon>Pseudomonadati</taxon>
        <taxon>Thermodesulfobacteriota</taxon>
        <taxon>Desulfovibrionia</taxon>
        <taxon>Desulfovibrionales</taxon>
        <taxon>Desulfovibrionaceae</taxon>
        <taxon>Oleidesulfovibrio</taxon>
    </lineage>
</organism>
<dbReference type="Proteomes" id="UP000002710">
    <property type="component" value="Chromosome"/>
</dbReference>
<dbReference type="RefSeq" id="WP_011368642.1">
    <property type="nucleotide sequence ID" value="NC_007519.1"/>
</dbReference>
<accession>Q30XF8</accession>
<proteinExistence type="predicted"/>
<evidence type="ECO:0000313" key="1">
    <source>
        <dbReference type="EMBL" id="ABB39638.1"/>
    </source>
</evidence>
<dbReference type="EMBL" id="CP000112">
    <property type="protein sequence ID" value="ABB39638.1"/>
    <property type="molecule type" value="Genomic_DNA"/>
</dbReference>
<evidence type="ECO:0000313" key="2">
    <source>
        <dbReference type="Proteomes" id="UP000002710"/>
    </source>
</evidence>
<gene>
    <name evidence="1" type="ordered locus">Dde_2843</name>
</gene>
<sequence>MNEIKIKRNGKDDLVFTGEELVTVDDREWMGVAPNWWELKLYRSAVGKYILASTFHLNYPRRSRMYGAVVFSSKNDVAEYLRECNSPNMIVDALMRRASLHERRAEERSTAMHMPFVEALLEAGAGAAS</sequence>
<dbReference type="AlphaFoldDB" id="Q30XF8"/>
<reference evidence="1 2" key="1">
    <citation type="journal article" date="2011" name="J. Bacteriol.">
        <title>Complete genome sequence and updated annotation of Desulfovibrio alaskensis G20.</title>
        <authorList>
            <person name="Hauser L.J."/>
            <person name="Land M.L."/>
            <person name="Brown S.D."/>
            <person name="Larimer F."/>
            <person name="Keller K.L."/>
            <person name="Rapp-Giles B.J."/>
            <person name="Price M.N."/>
            <person name="Lin M."/>
            <person name="Bruce D.C."/>
            <person name="Detter J.C."/>
            <person name="Tapia R."/>
            <person name="Han C.S."/>
            <person name="Goodwin L.A."/>
            <person name="Cheng J.F."/>
            <person name="Pitluck S."/>
            <person name="Copeland A."/>
            <person name="Lucas S."/>
            <person name="Nolan M."/>
            <person name="Lapidus A.L."/>
            <person name="Palumbo A.V."/>
            <person name="Wall J.D."/>
        </authorList>
    </citation>
    <scope>NUCLEOTIDE SEQUENCE [LARGE SCALE GENOMIC DNA]</scope>
    <source>
        <strain evidence="2">ATCC BAA 1058 / DSM 17464 / G20</strain>
    </source>
</reference>
<protein>
    <submittedName>
        <fullName evidence="1">Uncharacterized protein</fullName>
    </submittedName>
</protein>
<dbReference type="eggNOG" id="ENOG5032F7C">
    <property type="taxonomic scope" value="Bacteria"/>
</dbReference>
<dbReference type="HOGENOM" id="CLU_1903342_0_0_7"/>
<dbReference type="KEGG" id="dde:Dde_2843"/>
<keyword evidence="2" id="KW-1185">Reference proteome</keyword>
<name>Q30XF8_OLEA2</name>